<keyword evidence="3" id="KW-0520">NAD</keyword>
<sequence length="89" mass="9922">MIRYTGLNRQFINGNWTDGRAEVMLGNLNPFTEEVIHSLPSAATNDVDTAFQAAQNASAARAGTNPLFRRDLLLKAARLISERQEEFID</sequence>
<evidence type="ECO:0000313" key="5">
    <source>
        <dbReference type="EMBL" id="MBO0931824.1"/>
    </source>
</evidence>
<evidence type="ECO:0000256" key="3">
    <source>
        <dbReference type="ARBA" id="ARBA00023027"/>
    </source>
</evidence>
<proteinExistence type="inferred from homology"/>
<dbReference type="Gene3D" id="3.40.605.10">
    <property type="entry name" value="Aldehyde Dehydrogenase, Chain A, domain 1"/>
    <property type="match status" value="1"/>
</dbReference>
<organism evidence="5 6">
    <name type="scientific">Fibrella aquatilis</name>
    <dbReference type="NCBI Taxonomy" id="2817059"/>
    <lineage>
        <taxon>Bacteria</taxon>
        <taxon>Pseudomonadati</taxon>
        <taxon>Bacteroidota</taxon>
        <taxon>Cytophagia</taxon>
        <taxon>Cytophagales</taxon>
        <taxon>Spirosomataceae</taxon>
        <taxon>Fibrella</taxon>
    </lineage>
</organism>
<dbReference type="InterPro" id="IPR015590">
    <property type="entry name" value="Aldehyde_DH_dom"/>
</dbReference>
<dbReference type="Proteomes" id="UP000664795">
    <property type="component" value="Unassembled WGS sequence"/>
</dbReference>
<dbReference type="GO" id="GO:0016491">
    <property type="term" value="F:oxidoreductase activity"/>
    <property type="evidence" value="ECO:0007669"/>
    <property type="project" value="UniProtKB-KW"/>
</dbReference>
<protein>
    <submittedName>
        <fullName evidence="5">Aldehyde dehydrogenase family protein</fullName>
    </submittedName>
</protein>
<evidence type="ECO:0000256" key="1">
    <source>
        <dbReference type="ARBA" id="ARBA00009986"/>
    </source>
</evidence>
<feature type="domain" description="Aldehyde dehydrogenase" evidence="4">
    <location>
        <begin position="16"/>
        <end position="88"/>
    </location>
</feature>
<comment type="similarity">
    <text evidence="1">Belongs to the aldehyde dehydrogenase family.</text>
</comment>
<dbReference type="SUPFAM" id="SSF53720">
    <property type="entry name" value="ALDH-like"/>
    <property type="match status" value="1"/>
</dbReference>
<dbReference type="AlphaFoldDB" id="A0A939JY85"/>
<dbReference type="PANTHER" id="PTHR42986:SF1">
    <property type="entry name" value="BENZALDEHYDE DEHYDROGENASE YFMT"/>
    <property type="match status" value="1"/>
</dbReference>
<comment type="caution">
    <text evidence="5">The sequence shown here is derived from an EMBL/GenBank/DDBJ whole genome shotgun (WGS) entry which is preliminary data.</text>
</comment>
<keyword evidence="2" id="KW-0560">Oxidoreductase</keyword>
<name>A0A939JY85_9BACT</name>
<keyword evidence="6" id="KW-1185">Reference proteome</keyword>
<accession>A0A939JY85</accession>
<gene>
    <name evidence="5" type="ORF">J2I48_12515</name>
</gene>
<evidence type="ECO:0000313" key="6">
    <source>
        <dbReference type="Proteomes" id="UP000664795"/>
    </source>
</evidence>
<dbReference type="InterPro" id="IPR016162">
    <property type="entry name" value="Ald_DH_N"/>
</dbReference>
<dbReference type="PANTHER" id="PTHR42986">
    <property type="entry name" value="BENZALDEHYDE DEHYDROGENASE YFMT"/>
    <property type="match status" value="1"/>
</dbReference>
<dbReference type="EMBL" id="JAFMYU010000008">
    <property type="protein sequence ID" value="MBO0931824.1"/>
    <property type="molecule type" value="Genomic_DNA"/>
</dbReference>
<evidence type="ECO:0000259" key="4">
    <source>
        <dbReference type="Pfam" id="PF00171"/>
    </source>
</evidence>
<dbReference type="Pfam" id="PF00171">
    <property type="entry name" value="Aldedh"/>
    <property type="match status" value="1"/>
</dbReference>
<evidence type="ECO:0000256" key="2">
    <source>
        <dbReference type="ARBA" id="ARBA00023002"/>
    </source>
</evidence>
<reference evidence="5 6" key="1">
    <citation type="submission" date="2021-03" db="EMBL/GenBank/DDBJ databases">
        <title>Fibrella sp. HMF5036 genome sequencing and assembly.</title>
        <authorList>
            <person name="Kang H."/>
            <person name="Kim H."/>
            <person name="Bae S."/>
            <person name="Joh K."/>
        </authorList>
    </citation>
    <scope>NUCLEOTIDE SEQUENCE [LARGE SCALE GENOMIC DNA]</scope>
    <source>
        <strain evidence="5 6">HMF5036</strain>
    </source>
</reference>
<dbReference type="InterPro" id="IPR016161">
    <property type="entry name" value="Ald_DH/histidinol_DH"/>
</dbReference>